<dbReference type="RefSeq" id="WP_107298086.1">
    <property type="nucleotide sequence ID" value="NZ_PYMB01000003.1"/>
</dbReference>
<evidence type="ECO:0000313" key="2">
    <source>
        <dbReference type="Proteomes" id="UP000241346"/>
    </source>
</evidence>
<protein>
    <submittedName>
        <fullName evidence="1">Uncharacterized protein</fullName>
    </submittedName>
</protein>
<sequence>MFVKAGIVNVDVIDFNQLKINRNIHDVYFIDYEYQYQKKVSDYIVEKRNCSFFKRYPLFLLALTELANEFDCNSARSLDADHVVTGLLSYEHFNTLLNRLLKHKAFYENVFQSAGHNLDKFTTSVSQYKNKIKNPQLLNLSLLSLYKQQMNNDFLNLYQQHDRALIEPSNIIHFTDCCPEPKKSISALQWLLKKDELPFIVHTRLAEEYQKLNNIEAIFQHRYIAFDTNPASQQAFIELVRCLVDQGKVESLSSVLTKRLKYMPCKLEDYCQLAIELSEAFLFSSIQVSKAQYRTLFEPVLRSLFKRLPADKREELAALVNMLKTLHIKKAGKGLKARAMALDTYHNDVMRKRKCCLHLSLVSLRVLATFGEMKSCISLVNKLNALESQQQNSDLYRWASKPYRKLQKVYIWLKKLPKLAPREQQAQVITLDVVEKYYPYSFDINCMILAALLTVDASSKQQALQVIRRLKRSNYIIRHLDLETEIMRSKTYMDALQNHPVARSA</sequence>
<reference evidence="1 2" key="1">
    <citation type="submission" date="2018-03" db="EMBL/GenBank/DDBJ databases">
        <title>Whole genome sequencing of Histamine producing bacteria.</title>
        <authorList>
            <person name="Butler K."/>
        </authorList>
    </citation>
    <scope>NUCLEOTIDE SEQUENCE [LARGE SCALE GENOMIC DNA]</scope>
    <source>
        <strain evidence="1 2">DSM 19138</strain>
    </source>
</reference>
<dbReference type="Proteomes" id="UP000241346">
    <property type="component" value="Unassembled WGS sequence"/>
</dbReference>
<proteinExistence type="predicted"/>
<dbReference type="OrthoDB" id="5912690at2"/>
<evidence type="ECO:0000313" key="1">
    <source>
        <dbReference type="EMBL" id="PSW13260.1"/>
    </source>
</evidence>
<organism evidence="1 2">
    <name type="scientific">Photobacterium rosenbergii</name>
    <dbReference type="NCBI Taxonomy" id="294936"/>
    <lineage>
        <taxon>Bacteria</taxon>
        <taxon>Pseudomonadati</taxon>
        <taxon>Pseudomonadota</taxon>
        <taxon>Gammaproteobacteria</taxon>
        <taxon>Vibrionales</taxon>
        <taxon>Vibrionaceae</taxon>
        <taxon>Photobacterium</taxon>
    </lineage>
</organism>
<gene>
    <name evidence="1" type="ORF">C9J01_10425</name>
</gene>
<dbReference type="EMBL" id="PYMB01000003">
    <property type="protein sequence ID" value="PSW13260.1"/>
    <property type="molecule type" value="Genomic_DNA"/>
</dbReference>
<dbReference type="AlphaFoldDB" id="A0A2T3NFD2"/>
<name>A0A2T3NFD2_9GAMM</name>
<comment type="caution">
    <text evidence="1">The sequence shown here is derived from an EMBL/GenBank/DDBJ whole genome shotgun (WGS) entry which is preliminary data.</text>
</comment>
<accession>A0A2T3NFD2</accession>